<evidence type="ECO:0000256" key="5">
    <source>
        <dbReference type="ARBA" id="ARBA00022485"/>
    </source>
</evidence>
<dbReference type="InterPro" id="IPR004489">
    <property type="entry name" value="Succ_DH/fum_Rdtase_Fe-S"/>
</dbReference>
<dbReference type="RefSeq" id="WP_021789959.1">
    <property type="nucleotide sequence ID" value="NZ_LT671858.1"/>
</dbReference>
<dbReference type="InterPro" id="IPR006058">
    <property type="entry name" value="2Fe2S_fd_BS"/>
</dbReference>
<dbReference type="InterPro" id="IPR009051">
    <property type="entry name" value="Helical_ferredxn"/>
</dbReference>
<dbReference type="Gene3D" id="3.10.20.30">
    <property type="match status" value="1"/>
</dbReference>
<dbReference type="InterPro" id="IPR001041">
    <property type="entry name" value="2Fe-2S_ferredoxin-type"/>
</dbReference>
<dbReference type="Proteomes" id="UP000195607">
    <property type="component" value="Chromosome I"/>
</dbReference>
<evidence type="ECO:0000256" key="8">
    <source>
        <dbReference type="ARBA" id="ARBA00023002"/>
    </source>
</evidence>
<dbReference type="GO" id="GO:0016491">
    <property type="term" value="F:oxidoreductase activity"/>
    <property type="evidence" value="ECO:0007669"/>
    <property type="project" value="UniProtKB-KW"/>
</dbReference>
<dbReference type="PROSITE" id="PS00197">
    <property type="entry name" value="2FE2S_FER_1"/>
    <property type="match status" value="1"/>
</dbReference>
<reference evidence="13 14" key="1">
    <citation type="submission" date="2016-04" db="EMBL/GenBank/DDBJ databases">
        <authorList>
            <person name="Evans L.H."/>
            <person name="Alamgir A."/>
            <person name="Owens N."/>
            <person name="Weber N.D."/>
            <person name="Virtaneva K."/>
            <person name="Barbian K."/>
            <person name="Babar A."/>
            <person name="Rosenke K."/>
        </authorList>
    </citation>
    <scope>NUCLEOTIDE SEQUENCE [LARGE SCALE GENOMIC DNA]</scope>
    <source>
        <strain evidence="14">S5(T) (JCM 30642 \VKM B-2941)</strain>
    </source>
</reference>
<dbReference type="PANTHER" id="PTHR11921">
    <property type="entry name" value="SUCCINATE DEHYDROGENASE IRON-SULFUR PROTEIN"/>
    <property type="match status" value="1"/>
</dbReference>
<comment type="cofactor">
    <cofactor evidence="2">
        <name>[4Fe-4S] cluster</name>
        <dbReference type="ChEBI" id="CHEBI:49883"/>
    </cofactor>
</comment>
<dbReference type="SUPFAM" id="SSF46548">
    <property type="entry name" value="alpha-helical ferredoxin"/>
    <property type="match status" value="1"/>
</dbReference>
<dbReference type="GO" id="GO:0051539">
    <property type="term" value="F:4 iron, 4 sulfur cluster binding"/>
    <property type="evidence" value="ECO:0007669"/>
    <property type="project" value="UniProtKB-KW"/>
</dbReference>
<evidence type="ECO:0000256" key="7">
    <source>
        <dbReference type="ARBA" id="ARBA00022723"/>
    </source>
</evidence>
<dbReference type="Pfam" id="PF13183">
    <property type="entry name" value="Fer4_8"/>
    <property type="match status" value="1"/>
</dbReference>
<dbReference type="EMBL" id="LT671858">
    <property type="protein sequence ID" value="SIM44292.1"/>
    <property type="molecule type" value="Genomic_DNA"/>
</dbReference>
<evidence type="ECO:0000256" key="3">
    <source>
        <dbReference type="ARBA" id="ARBA00005163"/>
    </source>
</evidence>
<evidence type="ECO:0000256" key="9">
    <source>
        <dbReference type="ARBA" id="ARBA00023004"/>
    </source>
</evidence>
<evidence type="ECO:0000256" key="10">
    <source>
        <dbReference type="ARBA" id="ARBA00023014"/>
    </source>
</evidence>
<comment type="cofactor">
    <cofactor evidence="11">
        <name>[2Fe-2S] cluster</name>
        <dbReference type="ChEBI" id="CHEBI:190135"/>
    </cofactor>
</comment>
<dbReference type="AlphaFoldDB" id="A0A1N5T7B4"/>
<gene>
    <name evidence="13" type="ORF">CSP5_0487</name>
</gene>
<evidence type="ECO:0000256" key="4">
    <source>
        <dbReference type="ARBA" id="ARBA00009433"/>
    </source>
</evidence>
<keyword evidence="6" id="KW-0001">2Fe-2S</keyword>
<dbReference type="GO" id="GO:0022904">
    <property type="term" value="P:respiratory electron transport chain"/>
    <property type="evidence" value="ECO:0007669"/>
    <property type="project" value="TreeGrafter"/>
</dbReference>
<keyword evidence="8" id="KW-0560">Oxidoreductase</keyword>
<evidence type="ECO:0000256" key="6">
    <source>
        <dbReference type="ARBA" id="ARBA00022714"/>
    </source>
</evidence>
<dbReference type="GeneID" id="41587789"/>
<keyword evidence="9" id="KW-0408">Iron</keyword>
<dbReference type="InterPro" id="IPR012675">
    <property type="entry name" value="Beta-grasp_dom_sf"/>
</dbReference>
<dbReference type="NCBIfam" id="TIGR00384">
    <property type="entry name" value="dhsB"/>
    <property type="match status" value="1"/>
</dbReference>
<name>A0A1N5T7B4_9ARCH</name>
<dbReference type="InterPro" id="IPR050573">
    <property type="entry name" value="SDH/FRD_Iron-Sulfur"/>
</dbReference>
<dbReference type="Pfam" id="PF13085">
    <property type="entry name" value="Fer2_3"/>
    <property type="match status" value="1"/>
</dbReference>
<evidence type="ECO:0000259" key="12">
    <source>
        <dbReference type="PROSITE" id="PS51085"/>
    </source>
</evidence>
<evidence type="ECO:0000313" key="14">
    <source>
        <dbReference type="Proteomes" id="UP000195607"/>
    </source>
</evidence>
<evidence type="ECO:0000313" key="13">
    <source>
        <dbReference type="EMBL" id="SIM44292.1"/>
    </source>
</evidence>
<comment type="similarity">
    <text evidence="4">Belongs to the succinate dehydrogenase/fumarate reductase iron-sulfur protein family.</text>
</comment>
<dbReference type="GO" id="GO:0009055">
    <property type="term" value="F:electron transfer activity"/>
    <property type="evidence" value="ECO:0007669"/>
    <property type="project" value="InterPro"/>
</dbReference>
<evidence type="ECO:0000256" key="11">
    <source>
        <dbReference type="ARBA" id="ARBA00034078"/>
    </source>
</evidence>
<dbReference type="SUPFAM" id="SSF54292">
    <property type="entry name" value="2Fe-2S ferredoxin-like"/>
    <property type="match status" value="1"/>
</dbReference>
<feature type="domain" description="2Fe-2S ferredoxin-type" evidence="12">
    <location>
        <begin position="5"/>
        <end position="93"/>
    </location>
</feature>
<organism evidence="13 14">
    <name type="scientific">Cuniculiplasma divulgatum</name>
    <dbReference type="NCBI Taxonomy" id="1673428"/>
    <lineage>
        <taxon>Archaea</taxon>
        <taxon>Methanobacteriati</taxon>
        <taxon>Thermoplasmatota</taxon>
        <taxon>Thermoplasmata</taxon>
        <taxon>Thermoplasmatales</taxon>
        <taxon>Cuniculiplasmataceae</taxon>
        <taxon>Cuniculiplasma</taxon>
    </lineage>
</organism>
<sequence>MSDDISVKVFRFDPETEKEGKFVEYKVPYVDGMVVLDTVRYVEEKIDPTISIRWNCKAGKCGSCSAEINGRPSLMCKTRVDEVGKNITVAPMAAFPLIKDLVTDVSKNWEIARKIPMFTPKEGLEKPWRINPKDVERSKEFKRCIECFLCMDVCHVVREHFTPYFGPRHIVKAASWDMHPLDGLDRSRMLNEEGGMGYCNITKCCTEVCPEHIKITDNAIIQEKERAVDRQYDPIAMLIKNRRHKEKVVK</sequence>
<dbReference type="PROSITE" id="PS51085">
    <property type="entry name" value="2FE2S_FER_2"/>
    <property type="match status" value="1"/>
</dbReference>
<keyword evidence="5" id="KW-0004">4Fe-4S</keyword>
<keyword evidence="10" id="KW-0411">Iron-sulfur</keyword>
<accession>A0A1N5T7B4</accession>
<dbReference type="GO" id="GO:0006099">
    <property type="term" value="P:tricarboxylic acid cycle"/>
    <property type="evidence" value="ECO:0007669"/>
    <property type="project" value="InterPro"/>
</dbReference>
<keyword evidence="7" id="KW-0479">Metal-binding</keyword>
<dbReference type="InterPro" id="IPR017896">
    <property type="entry name" value="4Fe4S_Fe-S-bd"/>
</dbReference>
<evidence type="ECO:0000256" key="2">
    <source>
        <dbReference type="ARBA" id="ARBA00001966"/>
    </source>
</evidence>
<dbReference type="GO" id="GO:0005886">
    <property type="term" value="C:plasma membrane"/>
    <property type="evidence" value="ECO:0007669"/>
    <property type="project" value="TreeGrafter"/>
</dbReference>
<protein>
    <submittedName>
        <fullName evidence="13">Succinate dehydrogenase/fumarate reductase subunit B</fullName>
    </submittedName>
</protein>
<dbReference type="InterPro" id="IPR025192">
    <property type="entry name" value="Succ_DH/fum_Rdtase_N"/>
</dbReference>
<dbReference type="NCBIfam" id="NF009052">
    <property type="entry name" value="PRK12386.1"/>
    <property type="match status" value="1"/>
</dbReference>
<dbReference type="PANTHER" id="PTHR11921:SF29">
    <property type="entry name" value="SUCCINATE DEHYDROGENASE [UBIQUINONE] IRON-SULFUR SUBUNIT, MITOCHONDRIAL"/>
    <property type="match status" value="1"/>
</dbReference>
<comment type="cofactor">
    <cofactor evidence="1">
        <name>[3Fe-4S] cluster</name>
        <dbReference type="ChEBI" id="CHEBI:21137"/>
    </cofactor>
</comment>
<dbReference type="Gene3D" id="1.10.1060.10">
    <property type="entry name" value="Alpha-helical ferredoxin"/>
    <property type="match status" value="1"/>
</dbReference>
<comment type="pathway">
    <text evidence="3">Carbohydrate metabolism; tricarboxylic acid cycle.</text>
</comment>
<evidence type="ECO:0000256" key="1">
    <source>
        <dbReference type="ARBA" id="ARBA00001927"/>
    </source>
</evidence>
<dbReference type="GO" id="GO:0046872">
    <property type="term" value="F:metal ion binding"/>
    <property type="evidence" value="ECO:0007669"/>
    <property type="project" value="UniProtKB-KW"/>
</dbReference>
<dbReference type="InterPro" id="IPR036010">
    <property type="entry name" value="2Fe-2S_ferredoxin-like_sf"/>
</dbReference>
<dbReference type="GO" id="GO:0051537">
    <property type="term" value="F:2 iron, 2 sulfur cluster binding"/>
    <property type="evidence" value="ECO:0007669"/>
    <property type="project" value="UniProtKB-KW"/>
</dbReference>
<proteinExistence type="inferred from homology"/>